<accession>A0ABP8YJG5</accession>
<comment type="similarity">
    <text evidence="1">Belongs to the nitroreductase family.</text>
</comment>
<dbReference type="EMBL" id="BAABKN010000005">
    <property type="protein sequence ID" value="GAA4727700.1"/>
    <property type="molecule type" value="Genomic_DNA"/>
</dbReference>
<evidence type="ECO:0000313" key="5">
    <source>
        <dbReference type="Proteomes" id="UP001499882"/>
    </source>
</evidence>
<dbReference type="SUPFAM" id="SSF55469">
    <property type="entry name" value="FMN-dependent nitroreductase-like"/>
    <property type="match status" value="1"/>
</dbReference>
<name>A0ABP8YJG5_9ACTN</name>
<dbReference type="InterPro" id="IPR029479">
    <property type="entry name" value="Nitroreductase"/>
</dbReference>
<dbReference type="RefSeq" id="WP_345525337.1">
    <property type="nucleotide sequence ID" value="NZ_BAABKN010000005.1"/>
</dbReference>
<protein>
    <submittedName>
        <fullName evidence="4">Nitroreductase family protein</fullName>
    </submittedName>
</protein>
<dbReference type="Proteomes" id="UP001499882">
    <property type="component" value="Unassembled WGS sequence"/>
</dbReference>
<dbReference type="PANTHER" id="PTHR43673">
    <property type="entry name" value="NAD(P)H NITROREDUCTASE YDGI-RELATED"/>
    <property type="match status" value="1"/>
</dbReference>
<feature type="domain" description="Nitroreductase" evidence="3">
    <location>
        <begin position="16"/>
        <end position="61"/>
    </location>
</feature>
<dbReference type="Pfam" id="PF00881">
    <property type="entry name" value="Nitroreductase"/>
    <property type="match status" value="2"/>
</dbReference>
<dbReference type="CDD" id="cd02138">
    <property type="entry name" value="TdsD-like"/>
    <property type="match status" value="1"/>
</dbReference>
<dbReference type="Gene3D" id="3.40.109.10">
    <property type="entry name" value="NADH Oxidase"/>
    <property type="match status" value="1"/>
</dbReference>
<evidence type="ECO:0000259" key="3">
    <source>
        <dbReference type="Pfam" id="PF00881"/>
    </source>
</evidence>
<evidence type="ECO:0000313" key="4">
    <source>
        <dbReference type="EMBL" id="GAA4727700.1"/>
    </source>
</evidence>
<proteinExistence type="inferred from homology"/>
<gene>
    <name evidence="4" type="ORF">GCM10023350_08420</name>
</gene>
<reference evidence="5" key="1">
    <citation type="journal article" date="2019" name="Int. J. Syst. Evol. Microbiol.">
        <title>The Global Catalogue of Microorganisms (GCM) 10K type strain sequencing project: providing services to taxonomists for standard genome sequencing and annotation.</title>
        <authorList>
            <consortium name="The Broad Institute Genomics Platform"/>
            <consortium name="The Broad Institute Genome Sequencing Center for Infectious Disease"/>
            <person name="Wu L."/>
            <person name="Ma J."/>
        </authorList>
    </citation>
    <scope>NUCLEOTIDE SEQUENCE [LARGE SCALE GENOMIC DNA]</scope>
    <source>
        <strain evidence="5">JCM 18532</strain>
    </source>
</reference>
<sequence>MSRRAHTQQPLHDLLAERWSPRSFEGGHHLADDEVTALLEAARWAPSAQNRQPRRFVAARRGTDLHNVLVSTAYERNRWWAERASLLVLGVVERVGEDGTPQRFAEYDLGQAIAHLTVQAHHLGLHVRQIGGFDAELAAELLDVAPPYVPWVLVAVGRATPADRLEPEHVARDTAPRTRLPLSDLVRRRS</sequence>
<keyword evidence="2" id="KW-0560">Oxidoreductase</keyword>
<dbReference type="InterPro" id="IPR000415">
    <property type="entry name" value="Nitroreductase-like"/>
</dbReference>
<evidence type="ECO:0000256" key="2">
    <source>
        <dbReference type="ARBA" id="ARBA00023002"/>
    </source>
</evidence>
<organism evidence="4 5">
    <name type="scientific">Nocardioides endophyticus</name>
    <dbReference type="NCBI Taxonomy" id="1353775"/>
    <lineage>
        <taxon>Bacteria</taxon>
        <taxon>Bacillati</taxon>
        <taxon>Actinomycetota</taxon>
        <taxon>Actinomycetes</taxon>
        <taxon>Propionibacteriales</taxon>
        <taxon>Nocardioidaceae</taxon>
        <taxon>Nocardioides</taxon>
    </lineage>
</organism>
<keyword evidence="5" id="KW-1185">Reference proteome</keyword>
<comment type="caution">
    <text evidence="4">The sequence shown here is derived from an EMBL/GenBank/DDBJ whole genome shotgun (WGS) entry which is preliminary data.</text>
</comment>
<feature type="domain" description="Nitroreductase" evidence="3">
    <location>
        <begin position="76"/>
        <end position="158"/>
    </location>
</feature>
<dbReference type="PANTHER" id="PTHR43673:SF10">
    <property type="entry name" value="NADH DEHYDROGENASE_NAD(P)H NITROREDUCTASE XCC3605-RELATED"/>
    <property type="match status" value="1"/>
</dbReference>
<evidence type="ECO:0000256" key="1">
    <source>
        <dbReference type="ARBA" id="ARBA00007118"/>
    </source>
</evidence>